<evidence type="ECO:0000313" key="2">
    <source>
        <dbReference type="Proteomes" id="UP000199026"/>
    </source>
</evidence>
<keyword evidence="1" id="KW-0808">Transferase</keyword>
<dbReference type="GO" id="GO:0034194">
    <property type="term" value="P:D-galactonate catabolic process"/>
    <property type="evidence" value="ECO:0007669"/>
    <property type="project" value="InterPro"/>
</dbReference>
<dbReference type="InterPro" id="IPR042257">
    <property type="entry name" value="DGOK_C"/>
</dbReference>
<proteinExistence type="predicted"/>
<reference evidence="1 2" key="1">
    <citation type="submission" date="2016-10" db="EMBL/GenBank/DDBJ databases">
        <authorList>
            <person name="de Groot N.N."/>
        </authorList>
    </citation>
    <scope>NUCLEOTIDE SEQUENCE [LARGE SCALE GENOMIC DNA]</scope>
    <source>
        <strain evidence="1 2">DSM 24677</strain>
    </source>
</reference>
<protein>
    <submittedName>
        <fullName evidence="1">2-dehydro-3-deoxygalactonokinase</fullName>
    </submittedName>
</protein>
<evidence type="ECO:0000313" key="1">
    <source>
        <dbReference type="EMBL" id="SDY75201.1"/>
    </source>
</evidence>
<dbReference type="AlphaFoldDB" id="A0A1H3MEQ5"/>
<keyword evidence="2" id="KW-1185">Reference proteome</keyword>
<dbReference type="InterPro" id="IPR007729">
    <property type="entry name" value="DGOK"/>
</dbReference>
<name>A0A1H3MEQ5_9RHOB</name>
<dbReference type="EMBL" id="FNPR01000003">
    <property type="protein sequence ID" value="SDY75201.1"/>
    <property type="molecule type" value="Genomic_DNA"/>
</dbReference>
<sequence length="168" mass="17478">MAIIETVPARATPESGVWCDLHQERPRGLLPEAERRRVAAYLETATDWGGVILIVGDVSHWVQVSAGEIVSFQSFLTGRLAQALGVAGAPEGASADAAMSQPERLAGLLRSAEVSGESGAALGALIGAELAATRAFWLGADLRLMGAGALADAYEAVLRAQAAWVTRV</sequence>
<accession>A0A1H3MEQ5</accession>
<dbReference type="STRING" id="576131.SAMN05444486_103569"/>
<dbReference type="Pfam" id="PF05035">
    <property type="entry name" value="DGOK"/>
    <property type="match status" value="2"/>
</dbReference>
<dbReference type="OrthoDB" id="256574at2"/>
<keyword evidence="1" id="KW-0418">Kinase</keyword>
<dbReference type="Gene3D" id="3.30.420.310">
    <property type="entry name" value="2-keto-3-deoxy-galactonokinase, C-terminal domain"/>
    <property type="match status" value="2"/>
</dbReference>
<dbReference type="GeneID" id="78125512"/>
<organism evidence="1 2">
    <name type="scientific">Lentibacter algarum</name>
    <dbReference type="NCBI Taxonomy" id="576131"/>
    <lineage>
        <taxon>Bacteria</taxon>
        <taxon>Pseudomonadati</taxon>
        <taxon>Pseudomonadota</taxon>
        <taxon>Alphaproteobacteria</taxon>
        <taxon>Rhodobacterales</taxon>
        <taxon>Roseobacteraceae</taxon>
        <taxon>Lentibacter</taxon>
    </lineage>
</organism>
<dbReference type="Proteomes" id="UP000199026">
    <property type="component" value="Unassembled WGS sequence"/>
</dbReference>
<gene>
    <name evidence="1" type="ORF">SAMN05444486_103569</name>
</gene>
<dbReference type="GO" id="GO:0008671">
    <property type="term" value="F:2-dehydro-3-deoxygalactonokinase activity"/>
    <property type="evidence" value="ECO:0007669"/>
    <property type="project" value="InterPro"/>
</dbReference>
<dbReference type="RefSeq" id="WP_089893194.1">
    <property type="nucleotide sequence ID" value="NZ_CALJFH010000001.1"/>
</dbReference>